<evidence type="ECO:0000256" key="2">
    <source>
        <dbReference type="SAM" id="SignalP"/>
    </source>
</evidence>
<feature type="region of interest" description="Disordered" evidence="1">
    <location>
        <begin position="72"/>
        <end position="121"/>
    </location>
</feature>
<comment type="caution">
    <text evidence="3">The sequence shown here is derived from an EMBL/GenBank/DDBJ whole genome shotgun (WGS) entry which is preliminary data.</text>
</comment>
<feature type="compositionally biased region" description="Polar residues" evidence="1">
    <location>
        <begin position="72"/>
        <end position="88"/>
    </location>
</feature>
<evidence type="ECO:0000313" key="4">
    <source>
        <dbReference type="Proteomes" id="UP000240638"/>
    </source>
</evidence>
<feature type="chain" id="PRO_5015401416" description="DUF4148 domain-containing protein" evidence="2">
    <location>
        <begin position="29"/>
        <end position="140"/>
    </location>
</feature>
<evidence type="ECO:0000313" key="3">
    <source>
        <dbReference type="EMBL" id="PTB21826.1"/>
    </source>
</evidence>
<dbReference type="RefSeq" id="WP_107149385.1">
    <property type="nucleotide sequence ID" value="NZ_PYUC01000002.1"/>
</dbReference>
<accession>A0A2T3XZ92</accession>
<reference evidence="3 4" key="1">
    <citation type="submission" date="2018-03" db="EMBL/GenBank/DDBJ databases">
        <title>Whole genome analyses suggest that Burkholderia sensu lato contains two further novel genera in the rhizoxinica-symbiotica group Mycetohabitans gen. nov., and Trinickia gen. nov.: implications for the evolution of diazotrophy and nodulation in the Burkholderiaceae.</title>
        <authorList>
            <person name="Estrada De Los Santos P."/>
            <person name="Palmer M."/>
            <person name="Chavez-Ramirez B."/>
            <person name="Steenkamp E.T."/>
            <person name="Hirsch A.M."/>
            <person name="Manyaka P."/>
            <person name="Maluk M."/>
            <person name="Lafos M."/>
            <person name="Crook M."/>
            <person name="Gross E."/>
            <person name="Simon M.F."/>
            <person name="Bueno Dos Reis Junior F."/>
            <person name="Poole P.S."/>
            <person name="Venter S.N."/>
            <person name="James E.K."/>
        </authorList>
    </citation>
    <scope>NUCLEOTIDE SEQUENCE [LARGE SCALE GENOMIC DNA]</scope>
    <source>
        <strain evidence="3 4">JPY-366</strain>
    </source>
</reference>
<evidence type="ECO:0000256" key="1">
    <source>
        <dbReference type="SAM" id="MobiDB-lite"/>
    </source>
</evidence>
<evidence type="ECO:0008006" key="5">
    <source>
        <dbReference type="Google" id="ProtNLM"/>
    </source>
</evidence>
<dbReference type="EMBL" id="PYUC01000002">
    <property type="protein sequence ID" value="PTB21826.1"/>
    <property type="molecule type" value="Genomic_DNA"/>
</dbReference>
<feature type="signal peptide" evidence="2">
    <location>
        <begin position="1"/>
        <end position="28"/>
    </location>
</feature>
<name>A0A2T3XZ92_9BURK</name>
<sequence>MKASIHLSSHAVPVLRAMIPLLAVGAFAVPVAAQQQTTVTRAQVRAEVAELIGAGYNPSDRNHYPDNLQMAQQRVQAQHGASGQSAPQSEPVAGTSGAAMTNEAVGGAKSGTSMSGGPQSDVISSTCHGFPVCTSGFMGR</sequence>
<gene>
    <name evidence="3" type="ORF">C9I57_04095</name>
</gene>
<proteinExistence type="predicted"/>
<dbReference type="InterPro" id="IPR025421">
    <property type="entry name" value="DUF4148"/>
</dbReference>
<dbReference type="Proteomes" id="UP000240638">
    <property type="component" value="Unassembled WGS sequence"/>
</dbReference>
<feature type="compositionally biased region" description="Polar residues" evidence="1">
    <location>
        <begin position="110"/>
        <end position="121"/>
    </location>
</feature>
<dbReference type="Pfam" id="PF13663">
    <property type="entry name" value="DUF4148"/>
    <property type="match status" value="1"/>
</dbReference>
<keyword evidence="2" id="KW-0732">Signal</keyword>
<protein>
    <recommendedName>
        <fullName evidence="5">DUF4148 domain-containing protein</fullName>
    </recommendedName>
</protein>
<dbReference type="AlphaFoldDB" id="A0A2T3XZ92"/>
<organism evidence="3 4">
    <name type="scientific">Trinickia symbiotica</name>
    <dbReference type="NCBI Taxonomy" id="863227"/>
    <lineage>
        <taxon>Bacteria</taxon>
        <taxon>Pseudomonadati</taxon>
        <taxon>Pseudomonadota</taxon>
        <taxon>Betaproteobacteria</taxon>
        <taxon>Burkholderiales</taxon>
        <taxon>Burkholderiaceae</taxon>
        <taxon>Trinickia</taxon>
    </lineage>
</organism>